<name>A0A3Q2XSS6_HIPCM</name>
<accession>A0A3Q2XSS6</accession>
<dbReference type="PANTHER" id="PTHR23084:SF263">
    <property type="entry name" value="MORN REPEAT-CONTAINING PROTEIN 1"/>
    <property type="match status" value="1"/>
</dbReference>
<organism evidence="3 4">
    <name type="scientific">Hippocampus comes</name>
    <name type="common">Tiger tail seahorse</name>
    <dbReference type="NCBI Taxonomy" id="109280"/>
    <lineage>
        <taxon>Eukaryota</taxon>
        <taxon>Metazoa</taxon>
        <taxon>Chordata</taxon>
        <taxon>Craniata</taxon>
        <taxon>Vertebrata</taxon>
        <taxon>Euteleostomi</taxon>
        <taxon>Actinopterygii</taxon>
        <taxon>Neopterygii</taxon>
        <taxon>Teleostei</taxon>
        <taxon>Neoteleostei</taxon>
        <taxon>Acanthomorphata</taxon>
        <taxon>Syngnathiaria</taxon>
        <taxon>Syngnathiformes</taxon>
        <taxon>Syngnathoidei</taxon>
        <taxon>Syngnathidae</taxon>
        <taxon>Hippocampus</taxon>
    </lineage>
</organism>
<dbReference type="SUPFAM" id="SSF82185">
    <property type="entry name" value="Histone H3 K4-specific methyltransferase SET7/9 N-terminal domain"/>
    <property type="match status" value="1"/>
</dbReference>
<evidence type="ECO:0000313" key="4">
    <source>
        <dbReference type="Proteomes" id="UP000264820"/>
    </source>
</evidence>
<dbReference type="STRING" id="109280.ENSHCOP00000007948"/>
<dbReference type="AlphaFoldDB" id="A0A3Q2XSS6"/>
<dbReference type="Gene3D" id="2.20.110.10">
    <property type="entry name" value="Histone H3 K4-specific methyltransferase SET7/9 N-terminal domain"/>
    <property type="match status" value="2"/>
</dbReference>
<proteinExistence type="predicted"/>
<dbReference type="Pfam" id="PF02493">
    <property type="entry name" value="MORN"/>
    <property type="match status" value="3"/>
</dbReference>
<evidence type="ECO:0000313" key="3">
    <source>
        <dbReference type="Ensembl" id="ENSHCOP00000007948.1"/>
    </source>
</evidence>
<evidence type="ECO:0000256" key="2">
    <source>
        <dbReference type="SAM" id="MobiDB-lite"/>
    </source>
</evidence>
<feature type="region of interest" description="Disordered" evidence="2">
    <location>
        <begin position="1"/>
        <end position="40"/>
    </location>
</feature>
<dbReference type="Proteomes" id="UP000264820">
    <property type="component" value="Unplaced"/>
</dbReference>
<reference evidence="3" key="2">
    <citation type="submission" date="2025-09" db="UniProtKB">
        <authorList>
            <consortium name="Ensembl"/>
        </authorList>
    </citation>
    <scope>IDENTIFICATION</scope>
</reference>
<dbReference type="InterPro" id="IPR003409">
    <property type="entry name" value="MORN"/>
</dbReference>
<dbReference type="PANTHER" id="PTHR23084">
    <property type="entry name" value="PHOSPHATIDYLINOSITOL-4-PHOSPHATE 5-KINASE RELATED"/>
    <property type="match status" value="1"/>
</dbReference>
<sequence>ISGKGTYTWPDGSRYEGAFKNHQRHGKGSQIAADGTKWSGKWKANTKNGKGKIFNSNGTVVKEGKWELDEMVSEKE</sequence>
<evidence type="ECO:0000256" key="1">
    <source>
        <dbReference type="ARBA" id="ARBA00022737"/>
    </source>
</evidence>
<dbReference type="SMART" id="SM00698">
    <property type="entry name" value="MORN"/>
    <property type="match status" value="2"/>
</dbReference>
<keyword evidence="1" id="KW-0677">Repeat</keyword>
<keyword evidence="4" id="KW-1185">Reference proteome</keyword>
<dbReference type="Ensembl" id="ENSHCOT00000001149.1">
    <property type="protein sequence ID" value="ENSHCOP00000007948.1"/>
    <property type="gene ID" value="ENSHCOG00000010064.1"/>
</dbReference>
<reference evidence="3" key="1">
    <citation type="submission" date="2025-08" db="UniProtKB">
        <authorList>
            <consortium name="Ensembl"/>
        </authorList>
    </citation>
    <scope>IDENTIFICATION</scope>
</reference>
<protein>
    <submittedName>
        <fullName evidence="3">Uncharacterized protein</fullName>
    </submittedName>
</protein>